<accession>B9BW35</accession>
<feature type="compositionally biased region" description="Low complexity" evidence="1">
    <location>
        <begin position="1"/>
        <end position="10"/>
    </location>
</feature>
<sequence length="63" mass="6661">MPAAARRAAAGVHASVDSSPACRTAARRRRAAPAGTRRLIGRPFASSSIRRLSTFVRLDARAS</sequence>
<dbReference type="AlphaFoldDB" id="B9BW35"/>
<comment type="caution">
    <text evidence="2">The sequence shown here is derived from an EMBL/GenBank/DDBJ whole genome shotgun (WGS) entry which is preliminary data.</text>
</comment>
<organism evidence="2 3">
    <name type="scientific">Burkholderia multivorans CGD2</name>
    <dbReference type="NCBI Taxonomy" id="513052"/>
    <lineage>
        <taxon>Bacteria</taxon>
        <taxon>Pseudomonadati</taxon>
        <taxon>Pseudomonadota</taxon>
        <taxon>Betaproteobacteria</taxon>
        <taxon>Burkholderiales</taxon>
        <taxon>Burkholderiaceae</taxon>
        <taxon>Burkholderia</taxon>
        <taxon>Burkholderia cepacia complex</taxon>
    </lineage>
</organism>
<reference evidence="2 3" key="1">
    <citation type="journal article" date="2012" name="J. Bacteriol.">
        <title>Draft Genome Sequence Determination for Cystic Fibrosis and Chronic Granulomatous Disease Burkholderia multivorans Isolates.</title>
        <authorList>
            <person name="Varga J.J."/>
            <person name="Losada L."/>
            <person name="Zelazny A.M."/>
            <person name="Brinkac L."/>
            <person name="Harkins D."/>
            <person name="Radune D."/>
            <person name="Hostetler J."/>
            <person name="Sampaio E.P."/>
            <person name="Ronning C.M."/>
            <person name="Nierman W.C."/>
            <person name="Greenberg D.E."/>
            <person name="Holland S.M."/>
            <person name="Goldberg J.B."/>
        </authorList>
    </citation>
    <scope>NUCLEOTIDE SEQUENCE [LARGE SCALE GENOMIC DNA]</scope>
    <source>
        <strain evidence="2 3">CGD2</strain>
    </source>
</reference>
<evidence type="ECO:0000313" key="3">
    <source>
        <dbReference type="Proteomes" id="UP000004535"/>
    </source>
</evidence>
<evidence type="ECO:0000313" key="2">
    <source>
        <dbReference type="EMBL" id="EEE04852.1"/>
    </source>
</evidence>
<protein>
    <submittedName>
        <fullName evidence="2">Uncharacterized protein</fullName>
    </submittedName>
</protein>
<proteinExistence type="predicted"/>
<feature type="region of interest" description="Disordered" evidence="1">
    <location>
        <begin position="1"/>
        <end position="39"/>
    </location>
</feature>
<name>B9BW35_9BURK</name>
<evidence type="ECO:0000256" key="1">
    <source>
        <dbReference type="SAM" id="MobiDB-lite"/>
    </source>
</evidence>
<gene>
    <name evidence="2" type="ORF">BURMUCGD2_3364</name>
</gene>
<dbReference type="EMBL" id="ACFC01000012">
    <property type="protein sequence ID" value="EEE04852.1"/>
    <property type="molecule type" value="Genomic_DNA"/>
</dbReference>
<dbReference type="Proteomes" id="UP000004535">
    <property type="component" value="Unassembled WGS sequence"/>
</dbReference>